<accession>A0A840UIC1</accession>
<dbReference type="SUPFAM" id="SSF56796">
    <property type="entry name" value="Dehydroquinate synthase-like"/>
    <property type="match status" value="1"/>
</dbReference>
<evidence type="ECO:0000313" key="2">
    <source>
        <dbReference type="EMBL" id="MBB5336856.1"/>
    </source>
</evidence>
<organism evidence="2 3">
    <name type="scientific">Pectinatus brassicae</name>
    <dbReference type="NCBI Taxonomy" id="862415"/>
    <lineage>
        <taxon>Bacteria</taxon>
        <taxon>Bacillati</taxon>
        <taxon>Bacillota</taxon>
        <taxon>Negativicutes</taxon>
        <taxon>Selenomonadales</taxon>
        <taxon>Selenomonadaceae</taxon>
        <taxon>Pectinatus</taxon>
    </lineage>
</organism>
<dbReference type="AlphaFoldDB" id="A0A840UIC1"/>
<evidence type="ECO:0000259" key="1">
    <source>
        <dbReference type="Pfam" id="PF25137"/>
    </source>
</evidence>
<dbReference type="RefSeq" id="WP_183862174.1">
    <property type="nucleotide sequence ID" value="NZ_JACHFH010000026.1"/>
</dbReference>
<comment type="caution">
    <text evidence="2">The sequence shown here is derived from an EMBL/GenBank/DDBJ whole genome shotgun (WGS) entry which is preliminary data.</text>
</comment>
<protein>
    <submittedName>
        <fullName evidence="2">Alcohol dehydrogenase class IV</fullName>
    </submittedName>
</protein>
<keyword evidence="3" id="KW-1185">Reference proteome</keyword>
<proteinExistence type="predicted"/>
<name>A0A840UIC1_9FIRM</name>
<gene>
    <name evidence="2" type="ORF">HNR32_002011</name>
</gene>
<dbReference type="Pfam" id="PF25137">
    <property type="entry name" value="ADH_Fe_C"/>
    <property type="match status" value="1"/>
</dbReference>
<sequence length="61" mass="6927">MCEEVERFRRGIGVGNTLRDLGVKYDDLPQLVDYALRDACMSTNPKPMTVKDVTAVYEQAF</sequence>
<dbReference type="InterPro" id="IPR056798">
    <property type="entry name" value="ADH_Fe_C"/>
</dbReference>
<dbReference type="Gene3D" id="1.20.1090.10">
    <property type="entry name" value="Dehydroquinate synthase-like - alpha domain"/>
    <property type="match status" value="1"/>
</dbReference>
<evidence type="ECO:0000313" key="3">
    <source>
        <dbReference type="Proteomes" id="UP000559117"/>
    </source>
</evidence>
<dbReference type="Proteomes" id="UP000559117">
    <property type="component" value="Unassembled WGS sequence"/>
</dbReference>
<dbReference type="EMBL" id="JACHFH010000026">
    <property type="protein sequence ID" value="MBB5336856.1"/>
    <property type="molecule type" value="Genomic_DNA"/>
</dbReference>
<reference evidence="2 3" key="1">
    <citation type="submission" date="2020-08" db="EMBL/GenBank/DDBJ databases">
        <title>Genomic Encyclopedia of Type Strains, Phase IV (KMG-IV): sequencing the most valuable type-strain genomes for metagenomic binning, comparative biology and taxonomic classification.</title>
        <authorList>
            <person name="Goeker M."/>
        </authorList>
    </citation>
    <scope>NUCLEOTIDE SEQUENCE [LARGE SCALE GENOMIC DNA]</scope>
    <source>
        <strain evidence="2 3">DSM 24661</strain>
    </source>
</reference>
<feature type="domain" description="Fe-containing alcohol dehydrogenase-like C-terminal" evidence="1">
    <location>
        <begin position="3"/>
        <end position="61"/>
    </location>
</feature>